<accession>D4GHU9</accession>
<dbReference type="eggNOG" id="COG1893">
    <property type="taxonomic scope" value="Bacteria"/>
</dbReference>
<dbReference type="InterPro" id="IPR003710">
    <property type="entry name" value="ApbA"/>
</dbReference>
<feature type="domain" description="Ketopantoate reductase C-terminal" evidence="13">
    <location>
        <begin position="204"/>
        <end position="321"/>
    </location>
</feature>
<dbReference type="EMBL" id="CP001875">
    <property type="protein sequence ID" value="ADD77616.1"/>
    <property type="molecule type" value="Genomic_DNA"/>
</dbReference>
<dbReference type="FunFam" id="3.40.50.720:FF:000307">
    <property type="entry name" value="2-dehydropantoate 2-reductase"/>
    <property type="match status" value="1"/>
</dbReference>
<dbReference type="GO" id="GO:0005737">
    <property type="term" value="C:cytoplasm"/>
    <property type="evidence" value="ECO:0007669"/>
    <property type="project" value="TreeGrafter"/>
</dbReference>
<evidence type="ECO:0000256" key="10">
    <source>
        <dbReference type="ARBA" id="ARBA00048793"/>
    </source>
</evidence>
<feature type="domain" description="Ketopantoate reductase N-terminal" evidence="12">
    <location>
        <begin position="30"/>
        <end position="178"/>
    </location>
</feature>
<evidence type="ECO:0000256" key="9">
    <source>
        <dbReference type="ARBA" id="ARBA00032024"/>
    </source>
</evidence>
<dbReference type="Proteomes" id="UP000001702">
    <property type="component" value="Chromosome"/>
</dbReference>
<dbReference type="Pfam" id="PF02558">
    <property type="entry name" value="ApbA"/>
    <property type="match status" value="1"/>
</dbReference>
<evidence type="ECO:0000256" key="5">
    <source>
        <dbReference type="ARBA" id="ARBA00019465"/>
    </source>
</evidence>
<evidence type="ECO:0000256" key="2">
    <source>
        <dbReference type="ARBA" id="ARBA00004994"/>
    </source>
</evidence>
<comment type="catalytic activity">
    <reaction evidence="10 11">
        <text>(R)-pantoate + NADP(+) = 2-dehydropantoate + NADPH + H(+)</text>
        <dbReference type="Rhea" id="RHEA:16233"/>
        <dbReference type="ChEBI" id="CHEBI:11561"/>
        <dbReference type="ChEBI" id="CHEBI:15378"/>
        <dbReference type="ChEBI" id="CHEBI:15980"/>
        <dbReference type="ChEBI" id="CHEBI:57783"/>
        <dbReference type="ChEBI" id="CHEBI:58349"/>
        <dbReference type="EC" id="1.1.1.169"/>
    </reaction>
</comment>
<dbReference type="InterPro" id="IPR051402">
    <property type="entry name" value="KPR-Related"/>
</dbReference>
<dbReference type="SUPFAM" id="SSF51735">
    <property type="entry name" value="NAD(P)-binding Rossmann-fold domains"/>
    <property type="match status" value="1"/>
</dbReference>
<evidence type="ECO:0000256" key="8">
    <source>
        <dbReference type="ARBA" id="ARBA00023002"/>
    </source>
</evidence>
<keyword evidence="6 11" id="KW-0566">Pantothenate biosynthesis</keyword>
<dbReference type="PANTHER" id="PTHR21708:SF26">
    <property type="entry name" value="2-DEHYDROPANTOATE 2-REDUCTASE"/>
    <property type="match status" value="1"/>
</dbReference>
<dbReference type="PANTHER" id="PTHR21708">
    <property type="entry name" value="PROBABLE 2-DEHYDROPANTOATE 2-REDUCTASE"/>
    <property type="match status" value="1"/>
</dbReference>
<evidence type="ECO:0000256" key="6">
    <source>
        <dbReference type="ARBA" id="ARBA00022655"/>
    </source>
</evidence>
<keyword evidence="8 11" id="KW-0560">Oxidoreductase</keyword>
<dbReference type="InterPro" id="IPR036291">
    <property type="entry name" value="NAD(P)-bd_dom_sf"/>
</dbReference>
<dbReference type="Pfam" id="PF08546">
    <property type="entry name" value="ApbA_C"/>
    <property type="match status" value="1"/>
</dbReference>
<evidence type="ECO:0000256" key="7">
    <source>
        <dbReference type="ARBA" id="ARBA00022857"/>
    </source>
</evidence>
<keyword evidence="15" id="KW-1185">Reference proteome</keyword>
<evidence type="ECO:0000256" key="1">
    <source>
        <dbReference type="ARBA" id="ARBA00002919"/>
    </source>
</evidence>
<dbReference type="InterPro" id="IPR013752">
    <property type="entry name" value="KPA_reductase"/>
</dbReference>
<name>D4GHU9_PANAM</name>
<keyword evidence="7 11" id="KW-0521">NADP</keyword>
<evidence type="ECO:0000313" key="15">
    <source>
        <dbReference type="Proteomes" id="UP000001702"/>
    </source>
</evidence>
<dbReference type="GO" id="GO:0015940">
    <property type="term" value="P:pantothenate biosynthetic process"/>
    <property type="evidence" value="ECO:0007669"/>
    <property type="project" value="UniProtKB-UniPathway"/>
</dbReference>
<evidence type="ECO:0000259" key="13">
    <source>
        <dbReference type="Pfam" id="PF08546"/>
    </source>
</evidence>
<comment type="pathway">
    <text evidence="2 11">Cofactor biosynthesis; (R)-pantothenate biosynthesis; (R)-pantoate from 3-methyl-2-oxobutanoate: step 2/2.</text>
</comment>
<dbReference type="SUPFAM" id="SSF48179">
    <property type="entry name" value="6-phosphogluconate dehydrogenase C-terminal domain-like"/>
    <property type="match status" value="1"/>
</dbReference>
<evidence type="ECO:0000256" key="4">
    <source>
        <dbReference type="ARBA" id="ARBA00013014"/>
    </source>
</evidence>
<dbReference type="InterPro" id="IPR013328">
    <property type="entry name" value="6PGD_dom2"/>
</dbReference>
<proteinExistence type="inferred from homology"/>
<organism evidence="14 15">
    <name type="scientific">Pantoea ananatis (strain LMG 20103)</name>
    <dbReference type="NCBI Taxonomy" id="706191"/>
    <lineage>
        <taxon>Bacteria</taxon>
        <taxon>Pseudomonadati</taxon>
        <taxon>Pseudomonadota</taxon>
        <taxon>Gammaproteobacteria</taxon>
        <taxon>Enterobacterales</taxon>
        <taxon>Erwiniaceae</taxon>
        <taxon>Pantoea</taxon>
    </lineage>
</organism>
<evidence type="ECO:0000256" key="11">
    <source>
        <dbReference type="RuleBase" id="RU362068"/>
    </source>
</evidence>
<dbReference type="Gene3D" id="1.10.1040.10">
    <property type="entry name" value="N-(1-d-carboxylethyl)-l-norvaline Dehydrogenase, domain 2"/>
    <property type="match status" value="1"/>
</dbReference>
<dbReference type="HOGENOM" id="CLU_031468_6_1_6"/>
<dbReference type="Gene3D" id="3.40.50.720">
    <property type="entry name" value="NAD(P)-binding Rossmann-like Domain"/>
    <property type="match status" value="1"/>
</dbReference>
<comment type="function">
    <text evidence="1 11">Catalyzes the NADPH-dependent reduction of ketopantoate into pantoic acid.</text>
</comment>
<evidence type="ECO:0000256" key="3">
    <source>
        <dbReference type="ARBA" id="ARBA00007870"/>
    </source>
</evidence>
<sequence>MRADWVLTHNVNHCPASGQMRSMEEEGMRILIVGAGATGGYFGARLIQAGQNVTFLVREGRFNQLQQTGLVLQTRSGQETLEPQLVTAARLDAHYDLIILTVKSTGLAQAIHDIQPAVGPQTLIMPILNGMRHIDTLLTHFGADRVIGGLCKINATLNDKGHVVQLTPLHQIYYGALDGNNDDRLQQVDAALRGSAVETFFSDNIIGELWEKWLLLSTLGAVCCLARGNTQQILAQAGGEMLLQGIYSEVLQVICAEGYQPRPAVTAKIYELLNDPSTPMTSSMYRDLTQGFAIEADTIIGDLLLRASRHGMTVPLLNAVNVNLQIYQQNR</sequence>
<dbReference type="EC" id="1.1.1.169" evidence="4 11"/>
<dbReference type="InterPro" id="IPR013332">
    <property type="entry name" value="KPR_N"/>
</dbReference>
<evidence type="ECO:0000313" key="14">
    <source>
        <dbReference type="EMBL" id="ADD77616.1"/>
    </source>
</evidence>
<comment type="similarity">
    <text evidence="3 11">Belongs to the ketopantoate reductase family.</text>
</comment>
<reference evidence="14 15" key="1">
    <citation type="journal article" date="2010" name="J. Bacteriol.">
        <title>Genome sequence of Pantoea ananatis LMG20103, the causative agent of Eucalyptus blight and dieback.</title>
        <authorList>
            <person name="De Maayer P."/>
            <person name="Chan W.Y."/>
            <person name="Venter S.N."/>
            <person name="Toth I.K."/>
            <person name="Birch P.R."/>
            <person name="Joubert F."/>
            <person name="Coutinho T.A."/>
        </authorList>
    </citation>
    <scope>NUCLEOTIDE SEQUENCE [LARGE SCALE GENOMIC DNA]</scope>
    <source>
        <strain evidence="14 15">LMG 20103</strain>
    </source>
</reference>
<dbReference type="STRING" id="706191.PANA_2449"/>
<dbReference type="NCBIfam" id="TIGR00745">
    <property type="entry name" value="apbA_panE"/>
    <property type="match status" value="1"/>
</dbReference>
<dbReference type="InterPro" id="IPR008927">
    <property type="entry name" value="6-PGluconate_DH-like_C_sf"/>
</dbReference>
<dbReference type="KEGG" id="pam:PANA_2449"/>
<dbReference type="GO" id="GO:0008677">
    <property type="term" value="F:2-dehydropantoate 2-reductase activity"/>
    <property type="evidence" value="ECO:0007669"/>
    <property type="project" value="UniProtKB-EC"/>
</dbReference>
<dbReference type="AlphaFoldDB" id="D4GHU9"/>
<dbReference type="UniPathway" id="UPA00028">
    <property type="reaction ID" value="UER00004"/>
</dbReference>
<evidence type="ECO:0000259" key="12">
    <source>
        <dbReference type="Pfam" id="PF02558"/>
    </source>
</evidence>
<protein>
    <recommendedName>
        <fullName evidence="5 11">2-dehydropantoate 2-reductase</fullName>
        <ecNumber evidence="4 11">1.1.1.169</ecNumber>
    </recommendedName>
    <alternativeName>
        <fullName evidence="9 11">Ketopantoate reductase</fullName>
    </alternativeName>
</protein>
<gene>
    <name evidence="14" type="primary">apbA</name>
    <name evidence="14" type="ordered locus">PANA_2449</name>
</gene>